<accession>A0ABU0TGE9</accession>
<organism evidence="2 3">
    <name type="scientific">Chryseobacterium camelliae</name>
    <dbReference type="NCBI Taxonomy" id="1265445"/>
    <lineage>
        <taxon>Bacteria</taxon>
        <taxon>Pseudomonadati</taxon>
        <taxon>Bacteroidota</taxon>
        <taxon>Flavobacteriia</taxon>
        <taxon>Flavobacteriales</taxon>
        <taxon>Weeksellaceae</taxon>
        <taxon>Chryseobacterium group</taxon>
        <taxon>Chryseobacterium</taxon>
    </lineage>
</organism>
<dbReference type="EMBL" id="JAUTAL010000001">
    <property type="protein sequence ID" value="MDQ1095208.1"/>
    <property type="molecule type" value="Genomic_DNA"/>
</dbReference>
<evidence type="ECO:0000256" key="1">
    <source>
        <dbReference type="SAM" id="Phobius"/>
    </source>
</evidence>
<keyword evidence="1" id="KW-0812">Transmembrane</keyword>
<protein>
    <submittedName>
        <fullName evidence="2">Uncharacterized protein</fullName>
    </submittedName>
</protein>
<keyword evidence="1" id="KW-0472">Membrane</keyword>
<evidence type="ECO:0000313" key="2">
    <source>
        <dbReference type="EMBL" id="MDQ1095208.1"/>
    </source>
</evidence>
<sequence length="43" mass="4859">MKSKIRRISDWNVLEEKSKNQYISILTVHIAIIVGVFVAAACL</sequence>
<feature type="transmembrane region" description="Helical" evidence="1">
    <location>
        <begin position="21"/>
        <end position="41"/>
    </location>
</feature>
<reference evidence="2 3" key="1">
    <citation type="submission" date="2023-07" db="EMBL/GenBank/DDBJ databases">
        <title>Functional and genomic diversity of the sorghum phyllosphere microbiome.</title>
        <authorList>
            <person name="Shade A."/>
        </authorList>
    </citation>
    <scope>NUCLEOTIDE SEQUENCE [LARGE SCALE GENOMIC DNA]</scope>
    <source>
        <strain evidence="2 3">SORGH_AS_1064</strain>
    </source>
</reference>
<proteinExistence type="predicted"/>
<gene>
    <name evidence="2" type="ORF">QE404_000355</name>
</gene>
<evidence type="ECO:0000313" key="3">
    <source>
        <dbReference type="Proteomes" id="UP001225072"/>
    </source>
</evidence>
<keyword evidence="3" id="KW-1185">Reference proteome</keyword>
<dbReference type="Proteomes" id="UP001225072">
    <property type="component" value="Unassembled WGS sequence"/>
</dbReference>
<comment type="caution">
    <text evidence="2">The sequence shown here is derived from an EMBL/GenBank/DDBJ whole genome shotgun (WGS) entry which is preliminary data.</text>
</comment>
<keyword evidence="1" id="KW-1133">Transmembrane helix</keyword>
<name>A0ABU0TGE9_9FLAO</name>